<name>A0ABS8UNF4_DATST</name>
<evidence type="ECO:0000313" key="1">
    <source>
        <dbReference type="EMBL" id="MCD9559698.1"/>
    </source>
</evidence>
<evidence type="ECO:0000313" key="2">
    <source>
        <dbReference type="Proteomes" id="UP000823775"/>
    </source>
</evidence>
<organism evidence="1 2">
    <name type="scientific">Datura stramonium</name>
    <name type="common">Jimsonweed</name>
    <name type="synonym">Common thornapple</name>
    <dbReference type="NCBI Taxonomy" id="4076"/>
    <lineage>
        <taxon>Eukaryota</taxon>
        <taxon>Viridiplantae</taxon>
        <taxon>Streptophyta</taxon>
        <taxon>Embryophyta</taxon>
        <taxon>Tracheophyta</taxon>
        <taxon>Spermatophyta</taxon>
        <taxon>Magnoliopsida</taxon>
        <taxon>eudicotyledons</taxon>
        <taxon>Gunneridae</taxon>
        <taxon>Pentapetalae</taxon>
        <taxon>asterids</taxon>
        <taxon>lamiids</taxon>
        <taxon>Solanales</taxon>
        <taxon>Solanaceae</taxon>
        <taxon>Solanoideae</taxon>
        <taxon>Datureae</taxon>
        <taxon>Datura</taxon>
    </lineage>
</organism>
<gene>
    <name evidence="1" type="ORF">HAX54_017861</name>
</gene>
<protein>
    <submittedName>
        <fullName evidence="1">Uncharacterized protein</fullName>
    </submittedName>
</protein>
<comment type="caution">
    <text evidence="1">The sequence shown here is derived from an EMBL/GenBank/DDBJ whole genome shotgun (WGS) entry which is preliminary data.</text>
</comment>
<accession>A0ABS8UNF4</accession>
<sequence>MSHWDIGTLGIVPCQGCVLELLPSSGPACCLHAMLDVLRVQHCATPQVSYKGQMHAMGSKLMAVHDTSVPCWPHNAMHSVPRPIGTIPCPNRPGQCHDQYPSALGSKDMEKRKELRPENYSIDKATNGLSI</sequence>
<keyword evidence="2" id="KW-1185">Reference proteome</keyword>
<reference evidence="1 2" key="1">
    <citation type="journal article" date="2021" name="BMC Genomics">
        <title>Datura genome reveals duplications of psychoactive alkaloid biosynthetic genes and high mutation rate following tissue culture.</title>
        <authorList>
            <person name="Rajewski A."/>
            <person name="Carter-House D."/>
            <person name="Stajich J."/>
            <person name="Litt A."/>
        </authorList>
    </citation>
    <scope>NUCLEOTIDE SEQUENCE [LARGE SCALE GENOMIC DNA]</scope>
    <source>
        <strain evidence="1">AR-01</strain>
    </source>
</reference>
<dbReference type="Proteomes" id="UP000823775">
    <property type="component" value="Unassembled WGS sequence"/>
</dbReference>
<dbReference type="EMBL" id="JACEIK010002193">
    <property type="protein sequence ID" value="MCD9559698.1"/>
    <property type="molecule type" value="Genomic_DNA"/>
</dbReference>
<proteinExistence type="predicted"/>